<keyword evidence="3" id="KW-0249">Electron transport</keyword>
<keyword evidence="5 8" id="KW-0676">Redox-active center</keyword>
<dbReference type="PIRSF" id="PIRSF000077">
    <property type="entry name" value="Thioredoxin"/>
    <property type="match status" value="1"/>
</dbReference>
<evidence type="ECO:0000256" key="7">
    <source>
        <dbReference type="PIRNR" id="PIRNR000077"/>
    </source>
</evidence>
<evidence type="ECO:0000256" key="5">
    <source>
        <dbReference type="ARBA" id="ARBA00023284"/>
    </source>
</evidence>
<dbReference type="EMBL" id="RXLZ01000062">
    <property type="protein sequence ID" value="RTQ86541.1"/>
    <property type="molecule type" value="Genomic_DNA"/>
</dbReference>
<dbReference type="CDD" id="cd02947">
    <property type="entry name" value="TRX_family"/>
    <property type="match status" value="1"/>
</dbReference>
<dbReference type="NCBIfam" id="TIGR01068">
    <property type="entry name" value="thioredoxin"/>
    <property type="match status" value="1"/>
</dbReference>
<evidence type="ECO:0000256" key="2">
    <source>
        <dbReference type="ARBA" id="ARBA00022448"/>
    </source>
</evidence>
<keyword evidence="4 8" id="KW-1015">Disulfide bond</keyword>
<dbReference type="SUPFAM" id="SSF52833">
    <property type="entry name" value="Thioredoxin-like"/>
    <property type="match status" value="1"/>
</dbReference>
<dbReference type="AlphaFoldDB" id="A0A3S0JJ25"/>
<dbReference type="InterPro" id="IPR013766">
    <property type="entry name" value="Thioredoxin_domain"/>
</dbReference>
<dbReference type="PROSITE" id="PS51352">
    <property type="entry name" value="THIOREDOXIN_2"/>
    <property type="match status" value="1"/>
</dbReference>
<evidence type="ECO:0000256" key="3">
    <source>
        <dbReference type="ARBA" id="ARBA00022982"/>
    </source>
</evidence>
<dbReference type="InterPro" id="IPR036249">
    <property type="entry name" value="Thioredoxin-like_sf"/>
</dbReference>
<evidence type="ECO:0000256" key="8">
    <source>
        <dbReference type="PIRSR" id="PIRSR000077-4"/>
    </source>
</evidence>
<organism evidence="10 11">
    <name type="scientific">Stenotrophomonas maltophilia</name>
    <name type="common">Pseudomonas maltophilia</name>
    <name type="synonym">Xanthomonas maltophilia</name>
    <dbReference type="NCBI Taxonomy" id="40324"/>
    <lineage>
        <taxon>Bacteria</taxon>
        <taxon>Pseudomonadati</taxon>
        <taxon>Pseudomonadota</taxon>
        <taxon>Gammaproteobacteria</taxon>
        <taxon>Lysobacterales</taxon>
        <taxon>Lysobacteraceae</taxon>
        <taxon>Stenotrophomonas</taxon>
        <taxon>Stenotrophomonas maltophilia group</taxon>
    </lineage>
</organism>
<dbReference type="PANTHER" id="PTHR45663">
    <property type="entry name" value="GEO12009P1"/>
    <property type="match status" value="1"/>
</dbReference>
<evidence type="ECO:0000313" key="10">
    <source>
        <dbReference type="EMBL" id="RTQ86541.1"/>
    </source>
</evidence>
<feature type="domain" description="Thioredoxin" evidence="9">
    <location>
        <begin position="1"/>
        <end position="106"/>
    </location>
</feature>
<gene>
    <name evidence="10" type="primary">trxA</name>
    <name evidence="10" type="ORF">EKL94_17720</name>
</gene>
<dbReference type="InterPro" id="IPR005746">
    <property type="entry name" value="Thioredoxin"/>
</dbReference>
<dbReference type="Pfam" id="PF00085">
    <property type="entry name" value="Thioredoxin"/>
    <property type="match status" value="1"/>
</dbReference>
<evidence type="ECO:0000256" key="1">
    <source>
        <dbReference type="ARBA" id="ARBA00008987"/>
    </source>
</evidence>
<dbReference type="Proteomes" id="UP000271705">
    <property type="component" value="Unassembled WGS sequence"/>
</dbReference>
<dbReference type="OrthoDB" id="9790390at2"/>
<name>A0A3S0JJ25_STEMA</name>
<dbReference type="GO" id="GO:0015035">
    <property type="term" value="F:protein-disulfide reductase activity"/>
    <property type="evidence" value="ECO:0007669"/>
    <property type="project" value="UniProtKB-UniRule"/>
</dbReference>
<evidence type="ECO:0000256" key="4">
    <source>
        <dbReference type="ARBA" id="ARBA00023157"/>
    </source>
</evidence>
<reference evidence="10 11" key="1">
    <citation type="submission" date="2018-12" db="EMBL/GenBank/DDBJ databases">
        <authorList>
            <person name="Kartti S."/>
            <person name="Manni A."/>
            <person name="Chemao El Fihri M.W."/>
            <person name="Laamarti M."/>
            <person name="Temsamani L."/>
            <person name="El Jamali J.E."/>
            <person name="Ouadghiri M."/>
            <person name="Ibrahimi A."/>
            <person name="Filati-Maltouf A."/>
        </authorList>
    </citation>
    <scope>NUCLEOTIDE SEQUENCE [LARGE SCALE GENOMIC DNA]</scope>
    <source>
        <strain evidence="10 11">MDMC339</strain>
    </source>
</reference>
<accession>A0A3S0JJ25</accession>
<evidence type="ECO:0000313" key="11">
    <source>
        <dbReference type="Proteomes" id="UP000271705"/>
    </source>
</evidence>
<dbReference type="Gene3D" id="3.40.30.10">
    <property type="entry name" value="Glutaredoxin"/>
    <property type="match status" value="1"/>
</dbReference>
<evidence type="ECO:0000256" key="6">
    <source>
        <dbReference type="NCBIfam" id="TIGR01068"/>
    </source>
</evidence>
<protein>
    <recommendedName>
        <fullName evidence="6 7">Thioredoxin</fullName>
    </recommendedName>
</protein>
<dbReference type="GO" id="GO:0005737">
    <property type="term" value="C:cytoplasm"/>
    <property type="evidence" value="ECO:0007669"/>
    <property type="project" value="TreeGrafter"/>
</dbReference>
<comment type="similarity">
    <text evidence="1 7">Belongs to the thioredoxin family.</text>
</comment>
<proteinExistence type="inferred from homology"/>
<dbReference type="RefSeq" id="WP_125892338.1">
    <property type="nucleotide sequence ID" value="NZ_RATS01000007.1"/>
</dbReference>
<dbReference type="PRINTS" id="PR00421">
    <property type="entry name" value="THIOREDOXIN"/>
</dbReference>
<comment type="caution">
    <text evidence="10">The sequence shown here is derived from an EMBL/GenBank/DDBJ whole genome shotgun (WGS) entry which is preliminary data.</text>
</comment>
<feature type="disulfide bond" description="Redox-active" evidence="8">
    <location>
        <begin position="30"/>
        <end position="33"/>
    </location>
</feature>
<evidence type="ECO:0000259" key="9">
    <source>
        <dbReference type="PROSITE" id="PS51352"/>
    </source>
</evidence>
<dbReference type="PANTHER" id="PTHR45663:SF11">
    <property type="entry name" value="GEO12009P1"/>
    <property type="match status" value="1"/>
</dbReference>
<keyword evidence="2" id="KW-0813">Transport</keyword>
<sequence length="106" mass="11661">MISQLTSGNFDMAVRNAPGVHVIRFWAEWCHPCRVMQPMFEQAADELNRLVHFAEVNIDESPALANEFGVMSIPTMVVVRDGKPVARTVGALPKSAITQLAMSHLG</sequence>